<feature type="domain" description="HTH merR-type" evidence="2">
    <location>
        <begin position="19"/>
        <end position="82"/>
    </location>
</feature>
<feature type="non-terminal residue" evidence="3">
    <location>
        <position position="1"/>
    </location>
</feature>
<dbReference type="SUPFAM" id="SSF46955">
    <property type="entry name" value="Putative DNA-binding domain"/>
    <property type="match status" value="1"/>
</dbReference>
<dbReference type="RefSeq" id="WP_009499493.1">
    <property type="nucleotide sequence ID" value="NZ_GL983009.1"/>
</dbReference>
<evidence type="ECO:0000313" key="3">
    <source>
        <dbReference type="EMBL" id="EGQ19126.1"/>
    </source>
</evidence>
<dbReference type="GO" id="GO:0006355">
    <property type="term" value="P:regulation of DNA-templated transcription"/>
    <property type="evidence" value="ECO:0007669"/>
    <property type="project" value="InterPro"/>
</dbReference>
<reference evidence="3 4" key="1">
    <citation type="submission" date="2011-04" db="EMBL/GenBank/DDBJ databases">
        <authorList>
            <person name="Muzny D."/>
            <person name="Qin X."/>
            <person name="Deng J."/>
            <person name="Jiang H."/>
            <person name="Liu Y."/>
            <person name="Qu J."/>
            <person name="Song X.-Z."/>
            <person name="Zhang L."/>
            <person name="Thornton R."/>
            <person name="Coyle M."/>
            <person name="Francisco L."/>
            <person name="Jackson L."/>
            <person name="Javaid M."/>
            <person name="Korchina V."/>
            <person name="Kovar C."/>
            <person name="Mata R."/>
            <person name="Mathew T."/>
            <person name="Ngo R."/>
            <person name="Nguyen L."/>
            <person name="Nguyen N."/>
            <person name="Okwuonu G."/>
            <person name="Ongeri F."/>
            <person name="Pham C."/>
            <person name="Simmons D."/>
            <person name="Wilczek-Boney K."/>
            <person name="Hale W."/>
            <person name="Jakkamsetti A."/>
            <person name="Pham P."/>
            <person name="Ruth R."/>
            <person name="San Lucas F."/>
            <person name="Warren J."/>
            <person name="Zhang J."/>
            <person name="Zhao Z."/>
            <person name="Zhou C."/>
            <person name="Zhu D."/>
            <person name="Lee S."/>
            <person name="Bess C."/>
            <person name="Blankenburg K."/>
            <person name="Forbes L."/>
            <person name="Fu Q."/>
            <person name="Gubbala S."/>
            <person name="Hirani K."/>
            <person name="Jayaseelan J.C."/>
            <person name="Lara F."/>
            <person name="Munidasa M."/>
            <person name="Palculict T."/>
            <person name="Patil S."/>
            <person name="Pu L.-L."/>
            <person name="Saada N."/>
            <person name="Tang L."/>
            <person name="Weissenberger G."/>
            <person name="Zhu Y."/>
            <person name="Hemphill L."/>
            <person name="Shang Y."/>
            <person name="Youmans B."/>
            <person name="Ayvaz T."/>
            <person name="Ross M."/>
            <person name="Santibanez J."/>
            <person name="Aqrawi P."/>
            <person name="Gross S."/>
            <person name="Joshi V."/>
            <person name="Fowler G."/>
            <person name="Nazareth L."/>
            <person name="Reid J."/>
            <person name="Worley K."/>
            <person name="Petrosino J."/>
            <person name="Highlander S."/>
            <person name="Gibbs R."/>
        </authorList>
    </citation>
    <scope>NUCLEOTIDE SEQUENCE [LARGE SCALE GENOMIC DNA]</scope>
    <source>
        <strain evidence="3 4">2681</strain>
    </source>
</reference>
<proteinExistence type="predicted"/>
<name>F9DY76_9BACL</name>
<dbReference type="Gene3D" id="1.10.1660.10">
    <property type="match status" value="1"/>
</dbReference>
<dbReference type="Pfam" id="PF13411">
    <property type="entry name" value="MerR_1"/>
    <property type="match status" value="1"/>
</dbReference>
<feature type="coiled-coil region" evidence="1">
    <location>
        <begin position="114"/>
        <end position="159"/>
    </location>
</feature>
<protein>
    <submittedName>
        <fullName evidence="3">DNA-binding protein</fullName>
    </submittedName>
</protein>
<gene>
    <name evidence="3" type="ORF">HMPREF9372_3757</name>
</gene>
<dbReference type="InterPro" id="IPR000551">
    <property type="entry name" value="MerR-type_HTH_dom"/>
</dbReference>
<sequence>HIANTFTEVIDMNNDTKLYSSKDVAKRLSLQPVTVRKYSLMLEEQGYFFDKDEKGWRQYSEEHIASLEYLCKMKSMGKSLEESALHIATLYRSNLSLSKPAISLQEKNPLVELIKAQQEFNQKILDRLETLEKNQIEREQNLLNAIQNTQEEQKQSERDQGLLHAIRDTQEVKKLIVKQHKKWWKLW</sequence>
<evidence type="ECO:0000259" key="2">
    <source>
        <dbReference type="Pfam" id="PF13411"/>
    </source>
</evidence>
<dbReference type="EMBL" id="AFPZ01000125">
    <property type="protein sequence ID" value="EGQ19126.1"/>
    <property type="molecule type" value="Genomic_DNA"/>
</dbReference>
<keyword evidence="1" id="KW-0175">Coiled coil</keyword>
<accession>F9DY76</accession>
<dbReference type="GO" id="GO:0003677">
    <property type="term" value="F:DNA binding"/>
    <property type="evidence" value="ECO:0007669"/>
    <property type="project" value="UniProtKB-KW"/>
</dbReference>
<dbReference type="Proteomes" id="UP000005316">
    <property type="component" value="Unassembled WGS sequence"/>
</dbReference>
<dbReference type="HOGENOM" id="CLU_112327_2_0_9"/>
<dbReference type="CDD" id="cd00592">
    <property type="entry name" value="HTH_MerR-like"/>
    <property type="match status" value="1"/>
</dbReference>
<evidence type="ECO:0000313" key="4">
    <source>
        <dbReference type="Proteomes" id="UP000005316"/>
    </source>
</evidence>
<dbReference type="AlphaFoldDB" id="F9DY76"/>
<evidence type="ECO:0000256" key="1">
    <source>
        <dbReference type="SAM" id="Coils"/>
    </source>
</evidence>
<organism evidence="3 4">
    <name type="scientific">Sporosarcina newyorkensis 2681</name>
    <dbReference type="NCBI Taxonomy" id="1027292"/>
    <lineage>
        <taxon>Bacteria</taxon>
        <taxon>Bacillati</taxon>
        <taxon>Bacillota</taxon>
        <taxon>Bacilli</taxon>
        <taxon>Bacillales</taxon>
        <taxon>Caryophanaceae</taxon>
        <taxon>Sporosarcina</taxon>
    </lineage>
</organism>
<keyword evidence="3" id="KW-0238">DNA-binding</keyword>
<dbReference type="eggNOG" id="COG0789">
    <property type="taxonomic scope" value="Bacteria"/>
</dbReference>
<comment type="caution">
    <text evidence="3">The sequence shown here is derived from an EMBL/GenBank/DDBJ whole genome shotgun (WGS) entry which is preliminary data.</text>
</comment>
<dbReference type="InterPro" id="IPR009061">
    <property type="entry name" value="DNA-bd_dom_put_sf"/>
</dbReference>